<sequence>MAAADVGSRQSTAEAGDRRHRSRPRESITWVKIAESLEKRNDNACRQRWVNVLDPSIVKGPFTRQEEEILLREHIIHGEAKPEKTEGQIEATLSLYRSKKAKAGKQLEDARSKAAKAEKQLEEEEAGDDPPLPPQIDPPLQPPQFVLPLKARMKMDHMEIGRNPPAPAADPPSPAGKIPLQGKETNNS</sequence>
<organism evidence="6">
    <name type="scientific">Salvia splendens</name>
    <name type="common">Scarlet sage</name>
    <dbReference type="NCBI Taxonomy" id="180675"/>
    <lineage>
        <taxon>Eukaryota</taxon>
        <taxon>Viridiplantae</taxon>
        <taxon>Streptophyta</taxon>
        <taxon>Embryophyta</taxon>
        <taxon>Tracheophyta</taxon>
        <taxon>Spermatophyta</taxon>
        <taxon>Magnoliopsida</taxon>
        <taxon>eudicotyledons</taxon>
        <taxon>Gunneridae</taxon>
        <taxon>Pentapetalae</taxon>
        <taxon>asterids</taxon>
        <taxon>lamiids</taxon>
        <taxon>Lamiales</taxon>
        <taxon>Lamiaceae</taxon>
        <taxon>Nepetoideae</taxon>
        <taxon>Mentheae</taxon>
        <taxon>Salviinae</taxon>
        <taxon>Salvia</taxon>
        <taxon>Salvia subgen. Calosphace</taxon>
        <taxon>core Calosphace</taxon>
    </lineage>
</organism>
<evidence type="ECO:0000256" key="1">
    <source>
        <dbReference type="ARBA" id="ARBA00004123"/>
    </source>
</evidence>
<evidence type="ECO:0000313" key="7">
    <source>
        <dbReference type="Proteomes" id="UP000298416"/>
    </source>
</evidence>
<feature type="domain" description="HTH myb-type" evidence="5">
    <location>
        <begin position="30"/>
        <end position="57"/>
    </location>
</feature>
<keyword evidence="7" id="KW-1185">Reference proteome</keyword>
<accession>A0A8X8Y3C4</accession>
<dbReference type="AlphaFoldDB" id="A0A8X8Y3C4"/>
<comment type="subcellular location">
    <subcellularLocation>
        <location evidence="1">Nucleus</location>
    </subcellularLocation>
</comment>
<protein>
    <recommendedName>
        <fullName evidence="8">Myb proto-oncogene protein, plant</fullName>
    </recommendedName>
</protein>
<evidence type="ECO:0000259" key="5">
    <source>
        <dbReference type="PROSITE" id="PS51294"/>
    </source>
</evidence>
<feature type="compositionally biased region" description="Basic and acidic residues" evidence="3">
    <location>
        <begin position="105"/>
        <end position="120"/>
    </location>
</feature>
<dbReference type="Proteomes" id="UP000298416">
    <property type="component" value="Unassembled WGS sequence"/>
</dbReference>
<evidence type="ECO:0000256" key="3">
    <source>
        <dbReference type="SAM" id="MobiDB-lite"/>
    </source>
</evidence>
<feature type="compositionally biased region" description="Pro residues" evidence="3">
    <location>
        <begin position="130"/>
        <end position="142"/>
    </location>
</feature>
<evidence type="ECO:0000313" key="6">
    <source>
        <dbReference type="EMBL" id="KAG6425451.1"/>
    </source>
</evidence>
<dbReference type="GO" id="GO:0000981">
    <property type="term" value="F:DNA-binding transcription factor activity, RNA polymerase II-specific"/>
    <property type="evidence" value="ECO:0007669"/>
    <property type="project" value="TreeGrafter"/>
</dbReference>
<dbReference type="SUPFAM" id="SSF46689">
    <property type="entry name" value="Homeodomain-like"/>
    <property type="match status" value="1"/>
</dbReference>
<evidence type="ECO:0008006" key="8">
    <source>
        <dbReference type="Google" id="ProtNLM"/>
    </source>
</evidence>
<comment type="caution">
    <text evidence="6">The sequence shown here is derived from an EMBL/GenBank/DDBJ whole genome shotgun (WGS) entry which is preliminary data.</text>
</comment>
<name>A0A8X8Y3C4_SALSN</name>
<evidence type="ECO:0000259" key="4">
    <source>
        <dbReference type="PROSITE" id="PS50090"/>
    </source>
</evidence>
<reference evidence="6" key="2">
    <citation type="submission" date="2020-08" db="EMBL/GenBank/DDBJ databases">
        <title>Plant Genome Project.</title>
        <authorList>
            <person name="Zhang R.-G."/>
        </authorList>
    </citation>
    <scope>NUCLEOTIDE SEQUENCE</scope>
    <source>
        <strain evidence="6">Huo1</strain>
        <tissue evidence="6">Leaf</tissue>
    </source>
</reference>
<feature type="region of interest" description="Disordered" evidence="3">
    <location>
        <begin position="1"/>
        <end position="26"/>
    </location>
</feature>
<evidence type="ECO:0000256" key="2">
    <source>
        <dbReference type="ARBA" id="ARBA00023242"/>
    </source>
</evidence>
<dbReference type="PANTHER" id="PTHR45614:SF221">
    <property type="entry name" value="MYB DOMAIN PROTEIN 110"/>
    <property type="match status" value="1"/>
</dbReference>
<keyword evidence="2" id="KW-0539">Nucleus</keyword>
<proteinExistence type="predicted"/>
<feature type="compositionally biased region" description="Pro residues" evidence="3">
    <location>
        <begin position="164"/>
        <end position="174"/>
    </location>
</feature>
<dbReference type="PANTHER" id="PTHR45614">
    <property type="entry name" value="MYB PROTEIN-RELATED"/>
    <property type="match status" value="1"/>
</dbReference>
<dbReference type="PROSITE" id="PS51294">
    <property type="entry name" value="HTH_MYB"/>
    <property type="match status" value="1"/>
</dbReference>
<dbReference type="EMBL" id="PNBA02000005">
    <property type="protein sequence ID" value="KAG6425451.1"/>
    <property type="molecule type" value="Genomic_DNA"/>
</dbReference>
<dbReference type="Gene3D" id="1.10.10.60">
    <property type="entry name" value="Homeodomain-like"/>
    <property type="match status" value="1"/>
</dbReference>
<feature type="region of interest" description="Disordered" evidence="3">
    <location>
        <begin position="99"/>
        <end position="188"/>
    </location>
</feature>
<dbReference type="InterPro" id="IPR001005">
    <property type="entry name" value="SANT/Myb"/>
</dbReference>
<dbReference type="InterPro" id="IPR017930">
    <property type="entry name" value="Myb_dom"/>
</dbReference>
<dbReference type="CDD" id="cd00167">
    <property type="entry name" value="SANT"/>
    <property type="match status" value="1"/>
</dbReference>
<dbReference type="GO" id="GO:0005634">
    <property type="term" value="C:nucleus"/>
    <property type="evidence" value="ECO:0007669"/>
    <property type="project" value="UniProtKB-SubCell"/>
</dbReference>
<gene>
    <name evidence="6" type="ORF">SASPL_115886</name>
</gene>
<reference evidence="6" key="1">
    <citation type="submission" date="2018-01" db="EMBL/GenBank/DDBJ databases">
        <authorList>
            <person name="Mao J.F."/>
        </authorList>
    </citation>
    <scope>NUCLEOTIDE SEQUENCE</scope>
    <source>
        <strain evidence="6">Huo1</strain>
        <tissue evidence="6">Leaf</tissue>
    </source>
</reference>
<dbReference type="InterPro" id="IPR009057">
    <property type="entry name" value="Homeodomain-like_sf"/>
</dbReference>
<feature type="domain" description="Myb-like" evidence="4">
    <location>
        <begin position="30"/>
        <end position="53"/>
    </location>
</feature>
<dbReference type="Pfam" id="PF13921">
    <property type="entry name" value="Myb_DNA-bind_6"/>
    <property type="match status" value="1"/>
</dbReference>
<dbReference type="GO" id="GO:0000978">
    <property type="term" value="F:RNA polymerase II cis-regulatory region sequence-specific DNA binding"/>
    <property type="evidence" value="ECO:0007669"/>
    <property type="project" value="TreeGrafter"/>
</dbReference>
<dbReference type="PROSITE" id="PS50090">
    <property type="entry name" value="MYB_LIKE"/>
    <property type="match status" value="1"/>
</dbReference>
<dbReference type="InterPro" id="IPR050560">
    <property type="entry name" value="MYB_TF"/>
</dbReference>